<dbReference type="EMBL" id="JAHBND010000298">
    <property type="protein sequence ID" value="MBS7673028.1"/>
    <property type="molecule type" value="Genomic_DNA"/>
</dbReference>
<dbReference type="SUPFAM" id="SSF56935">
    <property type="entry name" value="Porins"/>
    <property type="match status" value="1"/>
</dbReference>
<name>A0AAW4KL78_VIBCL</name>
<organism evidence="1 2">
    <name type="scientific">Vibrio cholerae</name>
    <dbReference type="NCBI Taxonomy" id="666"/>
    <lineage>
        <taxon>Bacteria</taxon>
        <taxon>Pseudomonadati</taxon>
        <taxon>Pseudomonadota</taxon>
        <taxon>Gammaproteobacteria</taxon>
        <taxon>Vibrionales</taxon>
        <taxon>Vibrionaceae</taxon>
        <taxon>Vibrio</taxon>
    </lineage>
</organism>
<dbReference type="GO" id="GO:0016020">
    <property type="term" value="C:membrane"/>
    <property type="evidence" value="ECO:0007669"/>
    <property type="project" value="InterPro"/>
</dbReference>
<dbReference type="Proteomes" id="UP001196338">
    <property type="component" value="Unassembled WGS sequence"/>
</dbReference>
<dbReference type="RefSeq" id="WP_213420883.1">
    <property type="nucleotide sequence ID" value="NZ_JAHBND010000298.1"/>
</dbReference>
<dbReference type="Pfam" id="PF02264">
    <property type="entry name" value="LamB"/>
    <property type="match status" value="1"/>
</dbReference>
<evidence type="ECO:0000313" key="2">
    <source>
        <dbReference type="Proteomes" id="UP001196338"/>
    </source>
</evidence>
<sequence length="83" mass="9246">QVEATGGTRKLSKFTFAPTWSPKGPEFWARPEVRLYYTYASWNKAAKRAANELAAGSALSDTGAYGTARHGSNIGMQVEYWWK</sequence>
<reference evidence="1" key="1">
    <citation type="submission" date="2021-05" db="EMBL/GenBank/DDBJ databases">
        <authorList>
            <person name="Stine C."/>
        </authorList>
    </citation>
    <scope>NUCLEOTIDE SEQUENCE</scope>
    <source>
        <strain evidence="1">TDS0091212</strain>
    </source>
</reference>
<dbReference type="AlphaFoldDB" id="A0AAW4KL78"/>
<evidence type="ECO:0000313" key="1">
    <source>
        <dbReference type="EMBL" id="MBS7673028.1"/>
    </source>
</evidence>
<dbReference type="InterPro" id="IPR036998">
    <property type="entry name" value="Porin_LamB_sf"/>
</dbReference>
<proteinExistence type="predicted"/>
<reference evidence="1" key="2">
    <citation type="submission" date="2023-08" db="EMBL/GenBank/DDBJ databases">
        <title>Vibrio cholerae Outbreaks in Tanzania Exemplify Founder Flush: Simultaneous Increases in Population Size and Genetic Diversity.</title>
        <authorList>
            <person name="Debes A.K."/>
            <person name="Mohammed A."/>
            <person name="Maseke I."/>
            <person name="Almeida M."/>
            <person name="Li S."/>
            <person name="Matimba H."/>
            <person name="Joachim A."/>
            <person name="Mizinduko M."/>
            <person name="Nyanga S."/>
            <person name="Kelly M."/>
            <person name="Kachwamba Y."/>
            <person name="Schaffer A.M."/>
            <person name="Nyanga A.S."/>
            <person name="Mghamba J."/>
            <person name="Mosha F.S."/>
            <person name="Sack D.A."/>
            <person name="Stine O.C."/>
        </authorList>
    </citation>
    <scope>NUCLEOTIDE SEQUENCE</scope>
    <source>
        <strain evidence="1">TDS0091212</strain>
    </source>
</reference>
<dbReference type="GO" id="GO:0034219">
    <property type="term" value="P:carbohydrate transmembrane transport"/>
    <property type="evidence" value="ECO:0007669"/>
    <property type="project" value="InterPro"/>
</dbReference>
<dbReference type="Gene3D" id="2.40.170.10">
    <property type="entry name" value="Porin, LamB type"/>
    <property type="match status" value="1"/>
</dbReference>
<comment type="caution">
    <text evidence="1">The sequence shown here is derived from an EMBL/GenBank/DDBJ whole genome shotgun (WGS) entry which is preliminary data.</text>
</comment>
<accession>A0AAW4KL78</accession>
<feature type="non-terminal residue" evidence="1">
    <location>
        <position position="1"/>
    </location>
</feature>
<gene>
    <name evidence="1" type="ORF">KIN13_06215</name>
</gene>
<protein>
    <submittedName>
        <fullName evidence="1">Carbohydrate porin</fullName>
    </submittedName>
</protein>
<dbReference type="GO" id="GO:0015288">
    <property type="term" value="F:porin activity"/>
    <property type="evidence" value="ECO:0007669"/>
    <property type="project" value="InterPro"/>
</dbReference>
<dbReference type="InterPro" id="IPR003192">
    <property type="entry name" value="Porin_LamB"/>
</dbReference>